<sequence length="61" mass="6123">MTRALLVLALALAMLVPAVLLASAALDLSLIADQALGWGAAVTAGVAGLRELRRTIGGTPQ</sequence>
<dbReference type="Proteomes" id="UP000198716">
    <property type="component" value="Unassembled WGS sequence"/>
</dbReference>
<proteinExistence type="predicted"/>
<protein>
    <submittedName>
        <fullName evidence="1">Uncharacterized protein</fullName>
    </submittedName>
</protein>
<reference evidence="2" key="1">
    <citation type="submission" date="2016-10" db="EMBL/GenBank/DDBJ databases">
        <authorList>
            <person name="Varghese N."/>
            <person name="Submissions S."/>
        </authorList>
    </citation>
    <scope>NUCLEOTIDE SEQUENCE [LARGE SCALE GENOMIC DNA]</scope>
    <source>
        <strain evidence="2">DSM 45004</strain>
    </source>
</reference>
<dbReference type="RefSeq" id="WP_092929284.1">
    <property type="nucleotide sequence ID" value="NZ_FOMZ01000016.1"/>
</dbReference>
<accession>A0A1I2BGT2</accession>
<evidence type="ECO:0000313" key="2">
    <source>
        <dbReference type="Proteomes" id="UP000198716"/>
    </source>
</evidence>
<dbReference type="AlphaFoldDB" id="A0A1I2BGT2"/>
<dbReference type="EMBL" id="FOMZ01000016">
    <property type="protein sequence ID" value="SFE55385.1"/>
    <property type="molecule type" value="Genomic_DNA"/>
</dbReference>
<evidence type="ECO:0000313" key="1">
    <source>
        <dbReference type="EMBL" id="SFE55385.1"/>
    </source>
</evidence>
<keyword evidence="2" id="KW-1185">Reference proteome</keyword>
<organism evidence="1 2">
    <name type="scientific">Actinopolyspora alba</name>
    <dbReference type="NCBI Taxonomy" id="673379"/>
    <lineage>
        <taxon>Bacteria</taxon>
        <taxon>Bacillati</taxon>
        <taxon>Actinomycetota</taxon>
        <taxon>Actinomycetes</taxon>
        <taxon>Actinopolysporales</taxon>
        <taxon>Actinopolysporaceae</taxon>
        <taxon>Actinopolyspora</taxon>
        <taxon>Actinopolyspora alba group</taxon>
    </lineage>
</organism>
<name>A0A1I2BGT2_9ACTN</name>
<gene>
    <name evidence="1" type="ORF">SAMN04487819_11698</name>
</gene>